<dbReference type="Gene3D" id="3.40.50.300">
    <property type="entry name" value="P-loop containing nucleotide triphosphate hydrolases"/>
    <property type="match status" value="2"/>
</dbReference>
<evidence type="ECO:0000259" key="1">
    <source>
        <dbReference type="Pfam" id="PF08378"/>
    </source>
</evidence>
<protein>
    <submittedName>
        <fullName evidence="3">ATP-binding domain-containing protein</fullName>
    </submittedName>
</protein>
<comment type="caution">
    <text evidence="3">The sequence shown here is derived from an EMBL/GenBank/DDBJ whole genome shotgun (WGS) entry which is preliminary data.</text>
</comment>
<feature type="domain" description="NERD" evidence="1">
    <location>
        <begin position="15"/>
        <end position="105"/>
    </location>
</feature>
<reference evidence="4" key="1">
    <citation type="journal article" date="2019" name="Int. J. Syst. Evol. Microbiol.">
        <title>The Global Catalogue of Microorganisms (GCM) 10K type strain sequencing project: providing services to taxonomists for standard genome sequencing and annotation.</title>
        <authorList>
            <consortium name="The Broad Institute Genomics Platform"/>
            <consortium name="The Broad Institute Genome Sequencing Center for Infectious Disease"/>
            <person name="Wu L."/>
            <person name="Ma J."/>
        </authorList>
    </citation>
    <scope>NUCLEOTIDE SEQUENCE [LARGE SCALE GENOMIC DNA]</scope>
    <source>
        <strain evidence="4">JCM 17738</strain>
    </source>
</reference>
<evidence type="ECO:0000259" key="2">
    <source>
        <dbReference type="Pfam" id="PF13538"/>
    </source>
</evidence>
<proteinExistence type="predicted"/>
<dbReference type="Pfam" id="PF13538">
    <property type="entry name" value="UvrD_C_2"/>
    <property type="match status" value="1"/>
</dbReference>
<dbReference type="GO" id="GO:0005524">
    <property type="term" value="F:ATP binding"/>
    <property type="evidence" value="ECO:0007669"/>
    <property type="project" value="UniProtKB-KW"/>
</dbReference>
<dbReference type="InterPro" id="IPR011528">
    <property type="entry name" value="NERD"/>
</dbReference>
<dbReference type="Proteomes" id="UP001500390">
    <property type="component" value="Unassembled WGS sequence"/>
</dbReference>
<accession>A0ABP8K2W7</accession>
<dbReference type="InterPro" id="IPR027417">
    <property type="entry name" value="P-loop_NTPase"/>
</dbReference>
<dbReference type="RefSeq" id="WP_159899895.1">
    <property type="nucleotide sequence ID" value="NZ_BAABFX010000033.1"/>
</dbReference>
<gene>
    <name evidence="3" type="ORF">GCM10023153_25490</name>
</gene>
<sequence length="555" mass="62240">MSAHGIPDDPQFATESEREVWTRLKADGASDWTLLANVRLTDAKKDHELDVIVLMPDVGIVVVEVKGGDLRMEEGEWVVGHGKGRRVVHPVDQGRDGKYALRAYIERDPRWRASSRTRVRFGHAIAAPYTDLADDFATPDCPRWMISGRRDQPDLAGRLHDIASRQESGHRVPTHDDCDLIVEILKGRNLPQRTLLAEADERESRADRLTIEQATILGVTRLIHRVDVRGGAGSGKTVLALTQAKELTHGRHGQPAQRVALLCYSVGLASWFKRYMDTVDRRHRPAFVGTFEDLAAYLGVSEFGGRDDTDFWENRLPAQMAERAGDLPDGKRFDAVVVDEGQDFADGWWTPIMRCQRDELDGGVYVYSDENQRVFARFGRPPVPLVPLVLDHNLRNTRQITETFLPLAPMRMYARGGEGPEVTYVEASADDALDAADDQIDPLLEDGWRPEDVALLTTGDRHPEQVSLQESEGQLGYWRTFWDKDCVFYGHVLGCKGLERKVVVLCVNESTPRERARERLYVGLSRATDKLVVVGPRDVILEMGGPAVARRLGIS</sequence>
<evidence type="ECO:0000313" key="4">
    <source>
        <dbReference type="Proteomes" id="UP001500390"/>
    </source>
</evidence>
<name>A0ABP8K2W7_9MICO</name>
<dbReference type="SUPFAM" id="SSF52540">
    <property type="entry name" value="P-loop containing nucleoside triphosphate hydrolases"/>
    <property type="match status" value="1"/>
</dbReference>
<evidence type="ECO:0000313" key="3">
    <source>
        <dbReference type="EMBL" id="GAA4399399.1"/>
    </source>
</evidence>
<dbReference type="EMBL" id="BAABFX010000033">
    <property type="protein sequence ID" value="GAA4399399.1"/>
    <property type="molecule type" value="Genomic_DNA"/>
</dbReference>
<keyword evidence="4" id="KW-1185">Reference proteome</keyword>
<keyword evidence="3" id="KW-0067">ATP-binding</keyword>
<dbReference type="Pfam" id="PF08378">
    <property type="entry name" value="NERD"/>
    <property type="match status" value="1"/>
</dbReference>
<organism evidence="3 4">
    <name type="scientific">Ornithinibacter aureus</name>
    <dbReference type="NCBI Taxonomy" id="622664"/>
    <lineage>
        <taxon>Bacteria</taxon>
        <taxon>Bacillati</taxon>
        <taxon>Actinomycetota</taxon>
        <taxon>Actinomycetes</taxon>
        <taxon>Micrococcales</taxon>
        <taxon>Intrasporangiaceae</taxon>
        <taxon>Ornithinibacter</taxon>
    </lineage>
</organism>
<dbReference type="InterPro" id="IPR027785">
    <property type="entry name" value="UvrD-like_helicase_C"/>
</dbReference>
<keyword evidence="3" id="KW-0547">Nucleotide-binding</keyword>
<feature type="domain" description="UvrD-like helicase C-terminal" evidence="2">
    <location>
        <begin position="495"/>
        <end position="534"/>
    </location>
</feature>